<reference evidence="2 3" key="1">
    <citation type="submission" date="2014-06" db="EMBL/GenBank/DDBJ databases">
        <authorList>
            <person name="Ngugi D.K."/>
            <person name="Blom J."/>
            <person name="Alam I."/>
            <person name="Rashid M."/>
            <person name="Baalawi W."/>
            <person name="Zhang G."/>
            <person name="Hikmawan T."/>
            <person name="Guan Y."/>
            <person name="Antunes A."/>
            <person name="Siam R."/>
            <person name="El-Dorry H."/>
            <person name="Bajic V."/>
            <person name="Stingl U."/>
        </authorList>
    </citation>
    <scope>NUCLEOTIDE SEQUENCE [LARGE SCALE GENOMIC DNA]</scope>
    <source>
        <strain evidence="2">SCGC AAA799-P11</strain>
    </source>
</reference>
<name>A0A087RZT7_9ARCH</name>
<keyword evidence="1" id="KW-0472">Membrane</keyword>
<protein>
    <submittedName>
        <fullName evidence="2">Uncharacterized protein</fullName>
    </submittedName>
</protein>
<dbReference type="AlphaFoldDB" id="A0A087RZT7"/>
<keyword evidence="1" id="KW-1133">Transmembrane helix</keyword>
<feature type="transmembrane region" description="Helical" evidence="1">
    <location>
        <begin position="6"/>
        <end position="27"/>
    </location>
</feature>
<organism evidence="2 3">
    <name type="scientific">Marine Group I thaumarchaeote SCGC AAA799-P11</name>
    <dbReference type="NCBI Taxonomy" id="1502295"/>
    <lineage>
        <taxon>Archaea</taxon>
        <taxon>Nitrososphaerota</taxon>
        <taxon>Marine Group I</taxon>
    </lineage>
</organism>
<evidence type="ECO:0000313" key="3">
    <source>
        <dbReference type="Proteomes" id="UP000029387"/>
    </source>
</evidence>
<sequence length="41" mass="4665">MDESQISSFVMWSVVTGIIMIVTGLSYRAYLRKKNHEISSS</sequence>
<dbReference type="Proteomes" id="UP000029387">
    <property type="component" value="Unassembled WGS sequence"/>
</dbReference>
<gene>
    <name evidence="2" type="ORF">AAA799P11_00843</name>
</gene>
<comment type="caution">
    <text evidence="2">The sequence shown here is derived from an EMBL/GenBank/DDBJ whole genome shotgun (WGS) entry which is preliminary data.</text>
</comment>
<keyword evidence="1" id="KW-0812">Transmembrane</keyword>
<evidence type="ECO:0000256" key="1">
    <source>
        <dbReference type="SAM" id="Phobius"/>
    </source>
</evidence>
<proteinExistence type="predicted"/>
<dbReference type="EMBL" id="JOSZ01000010">
    <property type="protein sequence ID" value="KFM18991.1"/>
    <property type="molecule type" value="Genomic_DNA"/>
</dbReference>
<accession>A0A087RZT7</accession>
<keyword evidence="3" id="KW-1185">Reference proteome</keyword>
<evidence type="ECO:0000313" key="2">
    <source>
        <dbReference type="EMBL" id="KFM18991.1"/>
    </source>
</evidence>